<dbReference type="PANTHER" id="PTHR42693">
    <property type="entry name" value="ARYLSULFATASE FAMILY MEMBER"/>
    <property type="match status" value="1"/>
</dbReference>
<dbReference type="EMBL" id="CP043930">
    <property type="protein sequence ID" value="QGQ24330.1"/>
    <property type="molecule type" value="Genomic_DNA"/>
</dbReference>
<dbReference type="AlphaFoldDB" id="A0A6I6AFQ0"/>
<dbReference type="InterPro" id="IPR050738">
    <property type="entry name" value="Sulfatase"/>
</dbReference>
<feature type="domain" description="Sulfatase N-terminal" evidence="5">
    <location>
        <begin position="48"/>
        <end position="393"/>
    </location>
</feature>
<dbReference type="Proteomes" id="UP000427281">
    <property type="component" value="Chromosome"/>
</dbReference>
<dbReference type="Gene3D" id="3.40.720.10">
    <property type="entry name" value="Alkaline Phosphatase, subunit A"/>
    <property type="match status" value="1"/>
</dbReference>
<comment type="similarity">
    <text evidence="1">Belongs to the sulfatase family.</text>
</comment>
<keyword evidence="7" id="KW-1185">Reference proteome</keyword>
<dbReference type="InterPro" id="IPR000917">
    <property type="entry name" value="Sulfatase_N"/>
</dbReference>
<dbReference type="PROSITE" id="PS51257">
    <property type="entry name" value="PROKAR_LIPOPROTEIN"/>
    <property type="match status" value="1"/>
</dbReference>
<evidence type="ECO:0000259" key="5">
    <source>
        <dbReference type="Pfam" id="PF00884"/>
    </source>
</evidence>
<evidence type="ECO:0000256" key="4">
    <source>
        <dbReference type="ARBA" id="ARBA00022837"/>
    </source>
</evidence>
<sequence length="505" mass="57091">MNQRSYICLILQELIMRRSAPVVLFSLFILGCLTSAVSSAAAAEKQPPNIVFIIADDLGYKELGCYGQKYIKTPNIDKLAKDGIRFTQFYSGNAVCAPSRCNLMTGKHPGHAYVRNNGKPDYVQDMKEKEGWEYPGQHPIPDAEVTIAEMLKQKQYATGAMGKWGLGHFGTTGDPNKQGFDLFYGFNCQVHAHNHYPRFLWRNHTKETLPGNDRTLNGETYSQDKFVEVGMEFIRENKDRPFFLYLPFAVPHLAIQAPEESVAEYRGKIPEEDYKHRGYIKRPDPRAGYAAMITHMDKGVGQIMNLLKELNLDDNTVVFFTSDNGPTYDRLGGSDSVFFESAGPWRGFKGSLYEGGIRVPLVVRWPGHIPEGDVTDHLSAFWDVMPTIAQLTGTKAPADIDGISFVPTLLGKPQEQKQHEYLYWEFPAYTGQQAVHMGDWKGVRQNLLRKKNPQMKIELYNLKDDPGEQHDVADQNPEVVARIKSIMKTGRTPSKMFPFPALDQQ</sequence>
<keyword evidence="4" id="KW-0106">Calcium</keyword>
<protein>
    <submittedName>
        <fullName evidence="6">Arylsulfatase</fullName>
    </submittedName>
</protein>
<accession>A0A6I6AFQ0</accession>
<dbReference type="InterPro" id="IPR024607">
    <property type="entry name" value="Sulfatase_CS"/>
</dbReference>
<dbReference type="CDD" id="cd16145">
    <property type="entry name" value="ARS_like"/>
    <property type="match status" value="1"/>
</dbReference>
<proteinExistence type="inferred from homology"/>
<dbReference type="InterPro" id="IPR017850">
    <property type="entry name" value="Alkaline_phosphatase_core_sf"/>
</dbReference>
<evidence type="ECO:0000256" key="2">
    <source>
        <dbReference type="ARBA" id="ARBA00022723"/>
    </source>
</evidence>
<evidence type="ECO:0000313" key="6">
    <source>
        <dbReference type="EMBL" id="QGQ24330.1"/>
    </source>
</evidence>
<evidence type="ECO:0000256" key="3">
    <source>
        <dbReference type="ARBA" id="ARBA00022801"/>
    </source>
</evidence>
<dbReference type="PROSITE" id="PS00523">
    <property type="entry name" value="SULFATASE_1"/>
    <property type="match status" value="1"/>
</dbReference>
<keyword evidence="3" id="KW-0378">Hydrolase</keyword>
<dbReference type="Pfam" id="PF00884">
    <property type="entry name" value="Sulfatase"/>
    <property type="match status" value="1"/>
</dbReference>
<evidence type="ECO:0000256" key="1">
    <source>
        <dbReference type="ARBA" id="ARBA00008779"/>
    </source>
</evidence>
<keyword evidence="2" id="KW-0479">Metal-binding</keyword>
<dbReference type="Gene3D" id="3.30.1120.10">
    <property type="match status" value="1"/>
</dbReference>
<name>A0A6I6AFQ0_9PLAN</name>
<reference evidence="6 7" key="1">
    <citation type="submission" date="2019-09" db="EMBL/GenBank/DDBJ databases">
        <title>Gimesia benthica sp. nov., a novel bacterium isolated from deep-sea water of the Northwest Indian Ocean.</title>
        <authorList>
            <person name="Dai X."/>
        </authorList>
    </citation>
    <scope>NUCLEOTIDE SEQUENCE [LARGE SCALE GENOMIC DNA]</scope>
    <source>
        <strain evidence="6 7">E7</strain>
    </source>
</reference>
<dbReference type="GO" id="GO:0004065">
    <property type="term" value="F:arylsulfatase activity"/>
    <property type="evidence" value="ECO:0007669"/>
    <property type="project" value="TreeGrafter"/>
</dbReference>
<dbReference type="PANTHER" id="PTHR42693:SF53">
    <property type="entry name" value="ENDO-4-O-SULFATASE"/>
    <property type="match status" value="1"/>
</dbReference>
<evidence type="ECO:0000313" key="7">
    <source>
        <dbReference type="Proteomes" id="UP000427281"/>
    </source>
</evidence>
<dbReference type="SUPFAM" id="SSF53649">
    <property type="entry name" value="Alkaline phosphatase-like"/>
    <property type="match status" value="1"/>
</dbReference>
<gene>
    <name evidence="6" type="ORF">F1728_17255</name>
</gene>
<dbReference type="KEGG" id="gim:F1728_17255"/>
<dbReference type="GO" id="GO:0046872">
    <property type="term" value="F:metal ion binding"/>
    <property type="evidence" value="ECO:0007669"/>
    <property type="project" value="UniProtKB-KW"/>
</dbReference>
<organism evidence="6 7">
    <name type="scientific">Gimesia benthica</name>
    <dbReference type="NCBI Taxonomy" id="2608982"/>
    <lineage>
        <taxon>Bacteria</taxon>
        <taxon>Pseudomonadati</taxon>
        <taxon>Planctomycetota</taxon>
        <taxon>Planctomycetia</taxon>
        <taxon>Planctomycetales</taxon>
        <taxon>Planctomycetaceae</taxon>
        <taxon>Gimesia</taxon>
    </lineage>
</organism>